<dbReference type="Proteomes" id="UP001595974">
    <property type="component" value="Unassembled WGS sequence"/>
</dbReference>
<keyword evidence="1" id="KW-0378">Hydrolase</keyword>
<dbReference type="InterPro" id="IPR011969">
    <property type="entry name" value="Clan_AA_Asp_peptidase_C"/>
</dbReference>
<reference evidence="2" key="1">
    <citation type="journal article" date="2019" name="Int. J. Syst. Evol. Microbiol.">
        <title>The Global Catalogue of Microorganisms (GCM) 10K type strain sequencing project: providing services to taxonomists for standard genome sequencing and annotation.</title>
        <authorList>
            <consortium name="The Broad Institute Genomics Platform"/>
            <consortium name="The Broad Institute Genome Sequencing Center for Infectious Disease"/>
            <person name="Wu L."/>
            <person name="Ma J."/>
        </authorList>
    </citation>
    <scope>NUCLEOTIDE SEQUENCE [LARGE SCALE GENOMIC DNA]</scope>
    <source>
        <strain evidence="2">SHR3</strain>
    </source>
</reference>
<dbReference type="Pfam" id="PF13975">
    <property type="entry name" value="gag-asp_proteas"/>
    <property type="match status" value="1"/>
</dbReference>
<name>A0ABW1AWH8_9RHOO</name>
<dbReference type="GO" id="GO:0008233">
    <property type="term" value="F:peptidase activity"/>
    <property type="evidence" value="ECO:0007669"/>
    <property type="project" value="UniProtKB-KW"/>
</dbReference>
<dbReference type="NCBIfam" id="TIGR02281">
    <property type="entry name" value="clan_AA_DTGA"/>
    <property type="match status" value="1"/>
</dbReference>
<dbReference type="CDD" id="cd05483">
    <property type="entry name" value="retropepsin_like_bacteria"/>
    <property type="match status" value="1"/>
</dbReference>
<dbReference type="PROSITE" id="PS00141">
    <property type="entry name" value="ASP_PROTEASE"/>
    <property type="match status" value="1"/>
</dbReference>
<evidence type="ECO:0000313" key="2">
    <source>
        <dbReference type="Proteomes" id="UP001595974"/>
    </source>
</evidence>
<evidence type="ECO:0000313" key="1">
    <source>
        <dbReference type="EMBL" id="MFC5771311.1"/>
    </source>
</evidence>
<dbReference type="Gene3D" id="2.40.70.10">
    <property type="entry name" value="Acid Proteases"/>
    <property type="match status" value="1"/>
</dbReference>
<dbReference type="InterPro" id="IPR001969">
    <property type="entry name" value="Aspartic_peptidase_AS"/>
</dbReference>
<dbReference type="InterPro" id="IPR021109">
    <property type="entry name" value="Peptidase_aspartic_dom_sf"/>
</dbReference>
<comment type="caution">
    <text evidence="1">The sequence shown here is derived from an EMBL/GenBank/DDBJ whole genome shotgun (WGS) entry which is preliminary data.</text>
</comment>
<organism evidence="1 2">
    <name type="scientific">Thauera sinica</name>
    <dbReference type="NCBI Taxonomy" id="2665146"/>
    <lineage>
        <taxon>Bacteria</taxon>
        <taxon>Pseudomonadati</taxon>
        <taxon>Pseudomonadota</taxon>
        <taxon>Betaproteobacteria</taxon>
        <taxon>Rhodocyclales</taxon>
        <taxon>Zoogloeaceae</taxon>
        <taxon>Thauera</taxon>
    </lineage>
</organism>
<sequence>MYPEWLAMAQSPVCWYVMAAAGWLLGATGAVAAEVAVAGVIGNRAILVVDGGAPQTVAAGARTREGVKLIAVDGDAATVEFDGRRERLRMGERVVHSGGSGVDSLTLQADSRGHFVTRGRVNGAPAQFLVDTGATLVSLGRSDAERAGIDYRKGTPGLTSTANGDARVWRVRVDTLEVGGLKVHNVDAAVHDRDLPVSLLGMSFLNRMHWQREGDKLILQKRY</sequence>
<keyword evidence="1" id="KW-0645">Protease</keyword>
<dbReference type="InterPro" id="IPR034122">
    <property type="entry name" value="Retropepsin-like_bacterial"/>
</dbReference>
<dbReference type="GO" id="GO:0006508">
    <property type="term" value="P:proteolysis"/>
    <property type="evidence" value="ECO:0007669"/>
    <property type="project" value="UniProtKB-KW"/>
</dbReference>
<accession>A0ABW1AWH8</accession>
<dbReference type="EMBL" id="JBHSOG010000094">
    <property type="protein sequence ID" value="MFC5771311.1"/>
    <property type="molecule type" value="Genomic_DNA"/>
</dbReference>
<dbReference type="SUPFAM" id="SSF50630">
    <property type="entry name" value="Acid proteases"/>
    <property type="match status" value="1"/>
</dbReference>
<gene>
    <name evidence="1" type="ORF">ACFPTN_18175</name>
</gene>
<keyword evidence="2" id="KW-1185">Reference proteome</keyword>
<proteinExistence type="predicted"/>
<protein>
    <submittedName>
        <fullName evidence="1">TIGR02281 family clan AA aspartic protease</fullName>
    </submittedName>
</protein>